<keyword evidence="3 5" id="KW-1133">Transmembrane helix</keyword>
<evidence type="ECO:0000313" key="7">
    <source>
        <dbReference type="Proteomes" id="UP000177564"/>
    </source>
</evidence>
<feature type="transmembrane region" description="Helical" evidence="5">
    <location>
        <begin position="78"/>
        <end position="97"/>
    </location>
</feature>
<protein>
    <recommendedName>
        <fullName evidence="8">DoxX family protein</fullName>
    </recommendedName>
</protein>
<proteinExistence type="predicted"/>
<evidence type="ECO:0000256" key="2">
    <source>
        <dbReference type="ARBA" id="ARBA00022692"/>
    </source>
</evidence>
<accession>A0A1F4XP78</accession>
<keyword evidence="2 5" id="KW-0812">Transmembrane</keyword>
<feature type="transmembrane region" description="Helical" evidence="5">
    <location>
        <begin position="109"/>
        <end position="127"/>
    </location>
</feature>
<name>A0A1F4XP78_9BACT</name>
<organism evidence="6 7">
    <name type="scientific">Candidatus Adlerbacteria bacterium RIFCSPHIGHO2_02_FULL_52_17</name>
    <dbReference type="NCBI Taxonomy" id="1797240"/>
    <lineage>
        <taxon>Bacteria</taxon>
        <taxon>Candidatus Adleribacteriota</taxon>
    </lineage>
</organism>
<dbReference type="EMBL" id="MEWU01000019">
    <property type="protein sequence ID" value="OGC83487.1"/>
    <property type="molecule type" value="Genomic_DNA"/>
</dbReference>
<dbReference type="STRING" id="1797240.A3D68_00960"/>
<reference evidence="6 7" key="1">
    <citation type="journal article" date="2016" name="Nat. Commun.">
        <title>Thousands of microbial genomes shed light on interconnected biogeochemical processes in an aquifer system.</title>
        <authorList>
            <person name="Anantharaman K."/>
            <person name="Brown C.T."/>
            <person name="Hug L.A."/>
            <person name="Sharon I."/>
            <person name="Castelle C.J."/>
            <person name="Probst A.J."/>
            <person name="Thomas B.C."/>
            <person name="Singh A."/>
            <person name="Wilkins M.J."/>
            <person name="Karaoz U."/>
            <person name="Brodie E.L."/>
            <person name="Williams K.H."/>
            <person name="Hubbard S.S."/>
            <person name="Banfield J.F."/>
        </authorList>
    </citation>
    <scope>NUCLEOTIDE SEQUENCE [LARGE SCALE GENOMIC DNA]</scope>
</reference>
<dbReference type="GO" id="GO:0016020">
    <property type="term" value="C:membrane"/>
    <property type="evidence" value="ECO:0007669"/>
    <property type="project" value="UniProtKB-SubCell"/>
</dbReference>
<evidence type="ECO:0000256" key="4">
    <source>
        <dbReference type="ARBA" id="ARBA00023136"/>
    </source>
</evidence>
<evidence type="ECO:0000256" key="5">
    <source>
        <dbReference type="SAM" id="Phobius"/>
    </source>
</evidence>
<dbReference type="InterPro" id="IPR032808">
    <property type="entry name" value="DoxX"/>
</dbReference>
<evidence type="ECO:0000256" key="3">
    <source>
        <dbReference type="ARBA" id="ARBA00022989"/>
    </source>
</evidence>
<feature type="transmembrane region" description="Helical" evidence="5">
    <location>
        <begin position="47"/>
        <end position="72"/>
    </location>
</feature>
<comment type="subcellular location">
    <subcellularLocation>
        <location evidence="1">Membrane</location>
        <topology evidence="1">Multi-pass membrane protein</topology>
    </subcellularLocation>
</comment>
<dbReference type="Pfam" id="PF07681">
    <property type="entry name" value="DoxX"/>
    <property type="match status" value="1"/>
</dbReference>
<dbReference type="AlphaFoldDB" id="A0A1F4XP78"/>
<comment type="caution">
    <text evidence="6">The sequence shown here is derived from an EMBL/GenBank/DDBJ whole genome shotgun (WGS) entry which is preliminary data.</text>
</comment>
<keyword evidence="4 5" id="KW-0472">Membrane</keyword>
<gene>
    <name evidence="6" type="ORF">A3D68_00960</name>
</gene>
<sequence>MLSDFPQLLAYGFFAPTVLRVAAAFVFFYLAYYHFKHKEQTSHTRFPVVGGGVWIAWFAVVVEFAVAAALLLGWHTQIAAAFGFVVAFKHIFLHGKYPGFFVFSRSTSFLLLVICTSLLLSGAGALAQDLPL</sequence>
<evidence type="ECO:0000313" key="6">
    <source>
        <dbReference type="EMBL" id="OGC83487.1"/>
    </source>
</evidence>
<evidence type="ECO:0008006" key="8">
    <source>
        <dbReference type="Google" id="ProtNLM"/>
    </source>
</evidence>
<evidence type="ECO:0000256" key="1">
    <source>
        <dbReference type="ARBA" id="ARBA00004141"/>
    </source>
</evidence>
<dbReference type="Proteomes" id="UP000177564">
    <property type="component" value="Unassembled WGS sequence"/>
</dbReference>
<feature type="transmembrane region" description="Helical" evidence="5">
    <location>
        <begin position="12"/>
        <end position="35"/>
    </location>
</feature>